<feature type="transmembrane region" description="Helical" evidence="3">
    <location>
        <begin position="73"/>
        <end position="92"/>
    </location>
</feature>
<keyword evidence="3" id="KW-1133">Transmembrane helix</keyword>
<dbReference type="AlphaFoldDB" id="A0AAW6TZM7"/>
<dbReference type="SUPFAM" id="SSF51735">
    <property type="entry name" value="NAD(P)-binding Rossmann-fold domains"/>
    <property type="match status" value="2"/>
</dbReference>
<evidence type="ECO:0000313" key="5">
    <source>
        <dbReference type="EMBL" id="MDI6449817.1"/>
    </source>
</evidence>
<dbReference type="InterPro" id="IPR003869">
    <property type="entry name" value="Polysac_CapD-like"/>
</dbReference>
<evidence type="ECO:0000313" key="6">
    <source>
        <dbReference type="Proteomes" id="UP001431776"/>
    </source>
</evidence>
<reference evidence="5" key="1">
    <citation type="submission" date="2023-05" db="EMBL/GenBank/DDBJ databases">
        <title>Anaerotaeda fermentans gen. nov., sp. nov., a novel anaerobic planctomycete of the new family within the order Sedimentisphaerales isolated from Taman Peninsula, Russia.</title>
        <authorList>
            <person name="Khomyakova M.A."/>
            <person name="Merkel A.Y."/>
            <person name="Slobodkin A.I."/>
        </authorList>
    </citation>
    <scope>NUCLEOTIDE SEQUENCE</scope>
    <source>
        <strain evidence="5">M17dextr</strain>
    </source>
</reference>
<evidence type="ECO:0000256" key="2">
    <source>
        <dbReference type="SAM" id="MobiDB-lite"/>
    </source>
</evidence>
<dbReference type="InterPro" id="IPR036291">
    <property type="entry name" value="NAD(P)-bd_dom_sf"/>
</dbReference>
<dbReference type="Pfam" id="PF02719">
    <property type="entry name" value="Polysacc_synt_2"/>
    <property type="match status" value="1"/>
</dbReference>
<feature type="transmembrane region" description="Helical" evidence="3">
    <location>
        <begin position="113"/>
        <end position="132"/>
    </location>
</feature>
<dbReference type="CDD" id="cd05237">
    <property type="entry name" value="UDP_invert_4-6DH_SDR_e"/>
    <property type="match status" value="1"/>
</dbReference>
<dbReference type="InterPro" id="IPR051203">
    <property type="entry name" value="Polysaccharide_Synthase-Rel"/>
</dbReference>
<dbReference type="PANTHER" id="PTHR43318:SF1">
    <property type="entry name" value="POLYSACCHARIDE BIOSYNTHESIS PROTEIN EPSC-RELATED"/>
    <property type="match status" value="1"/>
</dbReference>
<keyword evidence="6" id="KW-1185">Reference proteome</keyword>
<dbReference type="RefSeq" id="WP_349245225.1">
    <property type="nucleotide sequence ID" value="NZ_JASCXX010000013.1"/>
</dbReference>
<dbReference type="PANTHER" id="PTHR43318">
    <property type="entry name" value="UDP-N-ACETYLGLUCOSAMINE 4,6-DEHYDRATASE"/>
    <property type="match status" value="1"/>
</dbReference>
<proteinExistence type="inferred from homology"/>
<keyword evidence="3" id="KW-0472">Membrane</keyword>
<accession>A0AAW6TZM7</accession>
<feature type="transmembrane region" description="Helical" evidence="3">
    <location>
        <begin position="138"/>
        <end position="161"/>
    </location>
</feature>
<dbReference type="Proteomes" id="UP001431776">
    <property type="component" value="Unassembled WGS sequence"/>
</dbReference>
<protein>
    <submittedName>
        <fullName evidence="5">Nucleoside-diphosphate sugar epimerase/dehydratase</fullName>
    </submittedName>
</protein>
<feature type="region of interest" description="Disordered" evidence="2">
    <location>
        <begin position="1"/>
        <end position="26"/>
    </location>
</feature>
<evidence type="ECO:0000256" key="3">
    <source>
        <dbReference type="SAM" id="Phobius"/>
    </source>
</evidence>
<gene>
    <name evidence="5" type="ORF">QJ522_12230</name>
</gene>
<organism evidence="5 6">
    <name type="scientific">Anaerobaca lacustris</name>
    <dbReference type="NCBI Taxonomy" id="3044600"/>
    <lineage>
        <taxon>Bacteria</taxon>
        <taxon>Pseudomonadati</taxon>
        <taxon>Planctomycetota</taxon>
        <taxon>Phycisphaerae</taxon>
        <taxon>Sedimentisphaerales</taxon>
        <taxon>Anaerobacaceae</taxon>
        <taxon>Anaerobaca</taxon>
    </lineage>
</organism>
<comment type="caution">
    <text evidence="5">The sequence shown here is derived from an EMBL/GenBank/DDBJ whole genome shotgun (WGS) entry which is preliminary data.</text>
</comment>
<feature type="domain" description="Polysaccharide biosynthesis protein CapD-like" evidence="4">
    <location>
        <begin position="327"/>
        <end position="608"/>
    </location>
</feature>
<keyword evidence="3" id="KW-0812">Transmembrane</keyword>
<sequence length="661" mass="73552">MQPEHMPEPWKDTHAEAPEDTLSGSTAPSPGLFLAIRKPLIILAHIGAFAMSLIFAFLVASNMQFSRHWLVEQYPFFLLFSLMVKLPVFGLFKQYRPWWRYVSISDLLGILRAALVSTLIIVTIWFAVMLQIPAVRKALPPGIAAVSQGVFMADLFGTILLPAGLRMLIRLYHEEFRTTEGGLLKRFLIVGAGNAGEGLLREILRMRIVRYDVIGFIDDDPAKQGTSIHGIAVLGTVDQLPRICRERNIEEIAIAMPSATHQQLRRVIQLCEGAKVRFRTVPSITDIASGKLRVSQIRDVDINDLLGRRAVQLDLDSIEAFARDKTILVTGAGGSIGSEMCRQICQFGPERLLLVEQAENALFYVERDLRKRFAAVTIEPIVCNITDRSRVEDIFDRYRPAVVIHAAAHKHVPLMELNAGEAVKNNIAGTQVVADASDRHGVARFVMISTDKAVNPTSIMGSSKRIAEMYVQDLSRTSETHFVTVRFGNVLASEGSVVPIFRKQIAEGGPVTVTHPEMKRYFMTIPEASQLVLQAATMGKGGEIFVLDMGEPVKIVDLAKELITLSGFRPGQDIEIVFTGLRPGEKLFEELRIEGEDMQRTRHPKIRIWRNKPMDRDRLRAGIDHLVELARRPDAEPQAIVAAVKDLVPEYAIPAGAGWIG</sequence>
<evidence type="ECO:0000256" key="1">
    <source>
        <dbReference type="ARBA" id="ARBA00007430"/>
    </source>
</evidence>
<name>A0AAW6TZM7_9BACT</name>
<feature type="compositionally biased region" description="Basic and acidic residues" evidence="2">
    <location>
        <begin position="1"/>
        <end position="17"/>
    </location>
</feature>
<dbReference type="Pfam" id="PF13727">
    <property type="entry name" value="CoA_binding_3"/>
    <property type="match status" value="1"/>
</dbReference>
<feature type="transmembrane region" description="Helical" evidence="3">
    <location>
        <begin position="40"/>
        <end position="61"/>
    </location>
</feature>
<dbReference type="Gene3D" id="3.40.50.720">
    <property type="entry name" value="NAD(P)-binding Rossmann-like Domain"/>
    <property type="match status" value="2"/>
</dbReference>
<dbReference type="EMBL" id="JASCXX010000013">
    <property type="protein sequence ID" value="MDI6449817.1"/>
    <property type="molecule type" value="Genomic_DNA"/>
</dbReference>
<evidence type="ECO:0000259" key="4">
    <source>
        <dbReference type="Pfam" id="PF02719"/>
    </source>
</evidence>
<comment type="similarity">
    <text evidence="1">Belongs to the polysaccharide synthase family.</text>
</comment>